<evidence type="ECO:0000313" key="1">
    <source>
        <dbReference type="EMBL" id="OZI35605.1"/>
    </source>
</evidence>
<dbReference type="SUPFAM" id="SSF51735">
    <property type="entry name" value="NAD(P)-binding Rossmann-fold domains"/>
    <property type="match status" value="1"/>
</dbReference>
<dbReference type="PANTHER" id="PTHR13812:SF19">
    <property type="entry name" value="KETIMINE REDUCTASE MU-CRYSTALLIN"/>
    <property type="match status" value="1"/>
</dbReference>
<dbReference type="Gene3D" id="3.40.50.720">
    <property type="entry name" value="NAD(P)-binding Rossmann-like Domain"/>
    <property type="match status" value="1"/>
</dbReference>
<dbReference type="PIRSF" id="PIRSF001439">
    <property type="entry name" value="CryM"/>
    <property type="match status" value="1"/>
</dbReference>
<proteinExistence type="predicted"/>
<evidence type="ECO:0000313" key="2">
    <source>
        <dbReference type="Proteomes" id="UP000217005"/>
    </source>
</evidence>
<dbReference type="InterPro" id="IPR023401">
    <property type="entry name" value="ODC_N"/>
</dbReference>
<gene>
    <name evidence="1" type="ORF">CEG14_11075</name>
</gene>
<dbReference type="PANTHER" id="PTHR13812">
    <property type="entry name" value="KETIMINE REDUCTASE MU-CRYSTALLIN"/>
    <property type="match status" value="1"/>
</dbReference>
<dbReference type="AlphaFoldDB" id="A0A261SEN7"/>
<dbReference type="EMBL" id="NEVL01000003">
    <property type="protein sequence ID" value="OZI35605.1"/>
    <property type="molecule type" value="Genomic_DNA"/>
</dbReference>
<dbReference type="OrthoDB" id="9809203at2"/>
<sequence length="325" mass="34259">MPNNKDDLLLLDHADVAALLLPEMVDQAVRQAFALHAGRQGRVFPVIREALAGGGVFGIKAGDVADEALLGFKAAGFWPANRQRGGEPHQATVMLVDPATGRPRCLADGNLITTERTGAAGALGLSLLARPDSRRLCVFGTGVQARVQIRHARRVLPNLARVDYITAGGQPVADFESAVAAPGLAVHHAPEADVAVSLADVVITATPGRQALFHADAVRPGTHINAVGADTRGKRELPDGLLARARLIVDDLAQSRSLGEGQWAPEQAGVELGDILTGRAPFVRHAADITVFDLTGLALQDLTVGQALLREATARGIGTRVPWHW</sequence>
<dbReference type="InterPro" id="IPR036291">
    <property type="entry name" value="NAD(P)-bd_dom_sf"/>
</dbReference>
<name>A0A261SEN7_9BORD</name>
<organism evidence="1 2">
    <name type="scientific">Bordetella genomosp. 1</name>
    <dbReference type="NCBI Taxonomy" id="1395607"/>
    <lineage>
        <taxon>Bacteria</taxon>
        <taxon>Pseudomonadati</taxon>
        <taxon>Pseudomonadota</taxon>
        <taxon>Betaproteobacteria</taxon>
        <taxon>Burkholderiales</taxon>
        <taxon>Alcaligenaceae</taxon>
        <taxon>Bordetella</taxon>
    </lineage>
</organism>
<dbReference type="RefSeq" id="WP_094826414.1">
    <property type="nucleotide sequence ID" value="NZ_NEVL01000003.1"/>
</dbReference>
<dbReference type="Proteomes" id="UP000217005">
    <property type="component" value="Unassembled WGS sequence"/>
</dbReference>
<dbReference type="InterPro" id="IPR003462">
    <property type="entry name" value="ODC_Mu_crystall"/>
</dbReference>
<protein>
    <submittedName>
        <fullName evidence="1">Ornithine cyclodeaminase</fullName>
    </submittedName>
</protein>
<reference evidence="1 2" key="1">
    <citation type="submission" date="2017-05" db="EMBL/GenBank/DDBJ databases">
        <title>Complete and WGS of Bordetella genogroups.</title>
        <authorList>
            <person name="Spilker T."/>
            <person name="LiPuma J."/>
        </authorList>
    </citation>
    <scope>NUCLEOTIDE SEQUENCE [LARGE SCALE GENOMIC DNA]</scope>
    <source>
        <strain evidence="1 2">AU17610</strain>
    </source>
</reference>
<dbReference type="GO" id="GO:0005737">
    <property type="term" value="C:cytoplasm"/>
    <property type="evidence" value="ECO:0007669"/>
    <property type="project" value="TreeGrafter"/>
</dbReference>
<accession>A0A261SEN7</accession>
<dbReference type="Pfam" id="PF02423">
    <property type="entry name" value="OCD_Mu_crystall"/>
    <property type="match status" value="1"/>
</dbReference>
<dbReference type="Gene3D" id="3.30.1780.10">
    <property type="entry name" value="ornithine cyclodeaminase, domain 1"/>
    <property type="match status" value="1"/>
</dbReference>
<comment type="caution">
    <text evidence="1">The sequence shown here is derived from an EMBL/GenBank/DDBJ whole genome shotgun (WGS) entry which is preliminary data.</text>
</comment>